<dbReference type="Proteomes" id="UP000072363">
    <property type="component" value="Unassembled WGS sequence"/>
</dbReference>
<evidence type="ECO:0000313" key="3">
    <source>
        <dbReference type="Proteomes" id="UP000072363"/>
    </source>
</evidence>
<comment type="caution">
    <text evidence="2">The sequence shown here is derived from an EMBL/GenBank/DDBJ whole genome shotgun (WGS) entry which is preliminary data.</text>
</comment>
<accession>A0A139PVN4</accession>
<sequence>MLDVSKANTFITHSYLFICLLLYYKSQRKGIFFVLKQKGLPLRQAIPHNKFKKVVAFLNRKVNKELKGSP</sequence>
<protein>
    <submittedName>
        <fullName evidence="2">Uncharacterized protein</fullName>
    </submittedName>
</protein>
<feature type="transmembrane region" description="Helical" evidence="1">
    <location>
        <begin position="6"/>
        <end position="24"/>
    </location>
</feature>
<evidence type="ECO:0000256" key="1">
    <source>
        <dbReference type="SAM" id="Phobius"/>
    </source>
</evidence>
<evidence type="ECO:0000313" key="2">
    <source>
        <dbReference type="EMBL" id="KXT94359.1"/>
    </source>
</evidence>
<keyword evidence="1" id="KW-0812">Transmembrane</keyword>
<name>A0A139PVN4_STROR</name>
<reference evidence="2 3" key="1">
    <citation type="submission" date="2016-01" db="EMBL/GenBank/DDBJ databases">
        <title>Highly variable Streptococcus oralis are common among viridans streptococci isolated from primates.</title>
        <authorList>
            <person name="Denapaite D."/>
            <person name="Rieger M."/>
            <person name="Koendgen S."/>
            <person name="Brueckner R."/>
            <person name="Ochigava I."/>
            <person name="Kappeler P."/>
            <person name="Maetz-Rensing K."/>
            <person name="Leendertz F."/>
            <person name="Hakenbeck R."/>
        </authorList>
    </citation>
    <scope>NUCLEOTIDE SEQUENCE [LARGE SCALE GENOMIC DNA]</scope>
    <source>
        <strain evidence="2 3">DD27</strain>
    </source>
</reference>
<dbReference type="EMBL" id="LQNZ01000117">
    <property type="protein sequence ID" value="KXT94359.1"/>
    <property type="molecule type" value="Genomic_DNA"/>
</dbReference>
<keyword evidence="1" id="KW-1133">Transmembrane helix</keyword>
<gene>
    <name evidence="2" type="ORF">SORDD27_01302</name>
</gene>
<proteinExistence type="predicted"/>
<dbReference type="AlphaFoldDB" id="A0A139PVN4"/>
<keyword evidence="1" id="KW-0472">Membrane</keyword>
<organism evidence="2 3">
    <name type="scientific">Streptococcus oralis</name>
    <dbReference type="NCBI Taxonomy" id="1303"/>
    <lineage>
        <taxon>Bacteria</taxon>
        <taxon>Bacillati</taxon>
        <taxon>Bacillota</taxon>
        <taxon>Bacilli</taxon>
        <taxon>Lactobacillales</taxon>
        <taxon>Streptococcaceae</taxon>
        <taxon>Streptococcus</taxon>
    </lineage>
</organism>